<organism evidence="2 3">
    <name type="scientific">Kitasatospora viridis</name>
    <dbReference type="NCBI Taxonomy" id="281105"/>
    <lineage>
        <taxon>Bacteria</taxon>
        <taxon>Bacillati</taxon>
        <taxon>Actinomycetota</taxon>
        <taxon>Actinomycetes</taxon>
        <taxon>Kitasatosporales</taxon>
        <taxon>Streptomycetaceae</taxon>
        <taxon>Kitasatospora</taxon>
    </lineage>
</organism>
<dbReference type="GO" id="GO:0005737">
    <property type="term" value="C:cytoplasm"/>
    <property type="evidence" value="ECO:0007669"/>
    <property type="project" value="TreeGrafter"/>
</dbReference>
<dbReference type="Pfam" id="PF13302">
    <property type="entry name" value="Acetyltransf_3"/>
    <property type="match status" value="1"/>
</dbReference>
<keyword evidence="3" id="KW-1185">Reference proteome</keyword>
<gene>
    <name evidence="2" type="ORF">FHX73_16432</name>
</gene>
<reference evidence="2 3" key="1">
    <citation type="submission" date="2019-06" db="EMBL/GenBank/DDBJ databases">
        <title>Sequencing the genomes of 1000 actinobacteria strains.</title>
        <authorList>
            <person name="Klenk H.-P."/>
        </authorList>
    </citation>
    <scope>NUCLEOTIDE SEQUENCE [LARGE SCALE GENOMIC DNA]</scope>
    <source>
        <strain evidence="2 3">DSM 44826</strain>
    </source>
</reference>
<proteinExistence type="predicted"/>
<evidence type="ECO:0000259" key="1">
    <source>
        <dbReference type="PROSITE" id="PS51186"/>
    </source>
</evidence>
<accession>A0A561SEK1</accession>
<dbReference type="PANTHER" id="PTHR43441">
    <property type="entry name" value="RIBOSOMAL-PROTEIN-SERINE ACETYLTRANSFERASE"/>
    <property type="match status" value="1"/>
</dbReference>
<dbReference type="PANTHER" id="PTHR43441:SF10">
    <property type="entry name" value="ACETYLTRANSFERASE"/>
    <property type="match status" value="1"/>
</dbReference>
<dbReference type="InterPro" id="IPR016181">
    <property type="entry name" value="Acyl_CoA_acyltransferase"/>
</dbReference>
<evidence type="ECO:0000313" key="2">
    <source>
        <dbReference type="EMBL" id="TWF73281.1"/>
    </source>
</evidence>
<dbReference type="GO" id="GO:1990189">
    <property type="term" value="F:protein N-terminal-serine acetyltransferase activity"/>
    <property type="evidence" value="ECO:0007669"/>
    <property type="project" value="TreeGrafter"/>
</dbReference>
<name>A0A561SEK1_9ACTN</name>
<dbReference type="SUPFAM" id="SSF55729">
    <property type="entry name" value="Acyl-CoA N-acyltransferases (Nat)"/>
    <property type="match status" value="1"/>
</dbReference>
<dbReference type="PROSITE" id="PS51186">
    <property type="entry name" value="GNAT"/>
    <property type="match status" value="1"/>
</dbReference>
<dbReference type="Gene3D" id="3.40.630.30">
    <property type="match status" value="1"/>
</dbReference>
<dbReference type="Proteomes" id="UP000317940">
    <property type="component" value="Unassembled WGS sequence"/>
</dbReference>
<dbReference type="InterPro" id="IPR000182">
    <property type="entry name" value="GNAT_dom"/>
</dbReference>
<sequence length="202" mass="22172">MVPVPRALSTPPTVLPGTACGSPQPVLPAAPGLVLRPWQPADAPAFLAAYQDPEIRRWHTRRPHSEADVHAWFDRYHQDWERERGAHWAVARSDGEVLGRIASGSWDFDDGIAGVSYWVLPSARGAGVATLAVTALAAWALEEIGFHRLQLDHSTRNRASCRVATKSGFLLEGTKRGAAVHDDGRHDMHLHARLRETRPGHG</sequence>
<dbReference type="EMBL" id="VIWT01000006">
    <property type="protein sequence ID" value="TWF73281.1"/>
    <property type="molecule type" value="Genomic_DNA"/>
</dbReference>
<evidence type="ECO:0000313" key="3">
    <source>
        <dbReference type="Proteomes" id="UP000317940"/>
    </source>
</evidence>
<dbReference type="AlphaFoldDB" id="A0A561SEK1"/>
<feature type="domain" description="N-acetyltransferase" evidence="1">
    <location>
        <begin position="33"/>
        <end position="199"/>
    </location>
</feature>
<comment type="caution">
    <text evidence="2">The sequence shown here is derived from an EMBL/GenBank/DDBJ whole genome shotgun (WGS) entry which is preliminary data.</text>
</comment>
<dbReference type="InterPro" id="IPR051908">
    <property type="entry name" value="Ribosomal_N-acetyltransferase"/>
</dbReference>
<protein>
    <submittedName>
        <fullName evidence="2">RimJ/RimL family protein N-acetyltransferase</fullName>
    </submittedName>
</protein>
<dbReference type="GO" id="GO:0008999">
    <property type="term" value="F:protein-N-terminal-alanine acetyltransferase activity"/>
    <property type="evidence" value="ECO:0007669"/>
    <property type="project" value="TreeGrafter"/>
</dbReference>
<keyword evidence="2" id="KW-0808">Transferase</keyword>